<dbReference type="KEGG" id="rsu:NHU_02759"/>
<dbReference type="InterPro" id="IPR011738">
    <property type="entry name" value="Phage_CHP"/>
</dbReference>
<proteinExistence type="predicted"/>
<dbReference type="EMBL" id="AP014800">
    <property type="protein sequence ID" value="BAQ69906.1"/>
    <property type="molecule type" value="Genomic_DNA"/>
</dbReference>
<dbReference type="AlphaFoldDB" id="A0A0D6B4B8"/>
<dbReference type="eggNOG" id="ENOG502Z7YN">
    <property type="taxonomic scope" value="Bacteria"/>
</dbReference>
<reference evidence="1 2" key="1">
    <citation type="submission" date="2015-02" db="EMBL/GenBank/DDBJ databases">
        <title>Genome sequene of Rhodovulum sulfidophilum DSM 2351.</title>
        <authorList>
            <person name="Nagao N."/>
        </authorList>
    </citation>
    <scope>NUCLEOTIDE SEQUENCE [LARGE SCALE GENOMIC DNA]</scope>
    <source>
        <strain evidence="1 2">DSM 2351</strain>
    </source>
</reference>
<protein>
    <recommendedName>
        <fullName evidence="3">Phage gp6-like head-tail connector protein</fullName>
    </recommendedName>
</protein>
<evidence type="ECO:0008006" key="3">
    <source>
        <dbReference type="Google" id="ProtNLM"/>
    </source>
</evidence>
<dbReference type="PATRIC" id="fig|35806.4.peg.2837"/>
<dbReference type="Proteomes" id="UP000064912">
    <property type="component" value="Chromosome"/>
</dbReference>
<sequence length="199" mass="21482">MMLIEQTRVPGAALPLAQFKAQLRLGTGFAGEENQDAHLEALLRAAIAAVEARTGKALIARSFSYELQGWRQSDRQVLPVAPVQAVTGIRLVDRNGTTVPVPPGRYRLVADTHAPQLRGTGRTMPGIPFEGSARIDFEAGFGADWAAVPEDLGHAVLLLAAHYYENRLEQPTGKGAMPFGVAALTDRWRPLRLTPGGPR</sequence>
<dbReference type="Gene3D" id="1.10.3230.30">
    <property type="entry name" value="Phage gp6-like head-tail connector protein"/>
    <property type="match status" value="1"/>
</dbReference>
<evidence type="ECO:0000313" key="2">
    <source>
        <dbReference type="Proteomes" id="UP000064912"/>
    </source>
</evidence>
<dbReference type="NCBIfam" id="TIGR02215">
    <property type="entry name" value="phage_chp_gp8"/>
    <property type="match status" value="1"/>
</dbReference>
<accession>A0A0D6B4B8</accession>
<evidence type="ECO:0000313" key="1">
    <source>
        <dbReference type="EMBL" id="BAQ69906.1"/>
    </source>
</evidence>
<organism evidence="1 2">
    <name type="scientific">Rhodovulum sulfidophilum</name>
    <name type="common">Rhodobacter sulfidophilus</name>
    <dbReference type="NCBI Taxonomy" id="35806"/>
    <lineage>
        <taxon>Bacteria</taxon>
        <taxon>Pseudomonadati</taxon>
        <taxon>Pseudomonadota</taxon>
        <taxon>Alphaproteobacteria</taxon>
        <taxon>Rhodobacterales</taxon>
        <taxon>Paracoccaceae</taxon>
        <taxon>Rhodovulum</taxon>
    </lineage>
</organism>
<name>A0A0D6B4B8_RHOSU</name>
<gene>
    <name evidence="1" type="ORF">NHU_02759</name>
</gene>
<dbReference type="CDD" id="cd08054">
    <property type="entry name" value="gp6"/>
    <property type="match status" value="1"/>
</dbReference>